<evidence type="ECO:0000256" key="5">
    <source>
        <dbReference type="ARBA" id="ARBA00023136"/>
    </source>
</evidence>
<dbReference type="PANTHER" id="PTHR32309">
    <property type="entry name" value="TYROSINE-PROTEIN KINASE"/>
    <property type="match status" value="1"/>
</dbReference>
<evidence type="ECO:0000256" key="6">
    <source>
        <dbReference type="SAM" id="Phobius"/>
    </source>
</evidence>
<evidence type="ECO:0000256" key="1">
    <source>
        <dbReference type="ARBA" id="ARBA00004651"/>
    </source>
</evidence>
<evidence type="ECO:0000256" key="2">
    <source>
        <dbReference type="ARBA" id="ARBA00022475"/>
    </source>
</evidence>
<dbReference type="GO" id="GO:0005886">
    <property type="term" value="C:plasma membrane"/>
    <property type="evidence" value="ECO:0007669"/>
    <property type="project" value="UniProtKB-SubCell"/>
</dbReference>
<dbReference type="EMBL" id="NVVJ01000102">
    <property type="protein sequence ID" value="PCJ18118.1"/>
    <property type="molecule type" value="Genomic_DNA"/>
</dbReference>
<protein>
    <submittedName>
        <fullName evidence="9">LPS O-antigen length regulator</fullName>
    </submittedName>
</protein>
<dbReference type="InterPro" id="IPR050445">
    <property type="entry name" value="Bact_polysacc_biosynth/exp"/>
</dbReference>
<reference evidence="10" key="1">
    <citation type="submission" date="2017-08" db="EMBL/GenBank/DDBJ databases">
        <title>A dynamic microbial community with high functional redundancy inhabits the cold, oxic subseafloor aquifer.</title>
        <authorList>
            <person name="Tully B.J."/>
            <person name="Wheat C.G."/>
            <person name="Glazer B.T."/>
            <person name="Huber J.A."/>
        </authorList>
    </citation>
    <scope>NUCLEOTIDE SEQUENCE [LARGE SCALE GENOMIC DNA]</scope>
</reference>
<dbReference type="GO" id="GO:0004713">
    <property type="term" value="F:protein tyrosine kinase activity"/>
    <property type="evidence" value="ECO:0007669"/>
    <property type="project" value="TreeGrafter"/>
</dbReference>
<dbReference type="AlphaFoldDB" id="A0A2A5AH81"/>
<name>A0A2A5AH81_9GAMM</name>
<dbReference type="PANTHER" id="PTHR32309:SF13">
    <property type="entry name" value="FERRIC ENTEROBACTIN TRANSPORT PROTEIN FEPE"/>
    <property type="match status" value="1"/>
</dbReference>
<dbReference type="InterPro" id="IPR032807">
    <property type="entry name" value="GNVR"/>
</dbReference>
<gene>
    <name evidence="9" type="ORF">COA96_17235</name>
</gene>
<dbReference type="Pfam" id="PF13807">
    <property type="entry name" value="GNVR"/>
    <property type="match status" value="1"/>
</dbReference>
<proteinExistence type="predicted"/>
<evidence type="ECO:0000259" key="8">
    <source>
        <dbReference type="Pfam" id="PF13807"/>
    </source>
</evidence>
<feature type="domain" description="Polysaccharide chain length determinant N-terminal" evidence="7">
    <location>
        <begin position="17"/>
        <end position="117"/>
    </location>
</feature>
<keyword evidence="4 6" id="KW-1133">Transmembrane helix</keyword>
<evidence type="ECO:0000313" key="9">
    <source>
        <dbReference type="EMBL" id="PCJ18118.1"/>
    </source>
</evidence>
<feature type="domain" description="Tyrosine-protein kinase G-rich" evidence="8">
    <location>
        <begin position="262"/>
        <end position="303"/>
    </location>
</feature>
<accession>A0A2A5AH81</accession>
<evidence type="ECO:0000256" key="3">
    <source>
        <dbReference type="ARBA" id="ARBA00022692"/>
    </source>
</evidence>
<keyword evidence="5 6" id="KW-0472">Membrane</keyword>
<comment type="subcellular location">
    <subcellularLocation>
        <location evidence="1">Cell membrane</location>
        <topology evidence="1">Multi-pass membrane protein</topology>
    </subcellularLocation>
</comment>
<organism evidence="9 10">
    <name type="scientific">SAR86 cluster bacterium</name>
    <dbReference type="NCBI Taxonomy" id="2030880"/>
    <lineage>
        <taxon>Bacteria</taxon>
        <taxon>Pseudomonadati</taxon>
        <taxon>Pseudomonadota</taxon>
        <taxon>Gammaproteobacteria</taxon>
        <taxon>SAR86 cluster</taxon>
    </lineage>
</organism>
<sequence length="324" mass="36110">MSDNSSLPSRAIYSNDDEIDLRELFSILWSERLLIVLVTALFAIGSVIFALSQTDIFQAEAVLVPAEEREDGRGIASQFGGAAALLGVNIGSSGGNNVSTAIAVMTSRDFIGRFIDEHGLLVPLFAGKWDAIDKRSIIDDQIYDQENNQWLLENGEPTRLQAYRKFREVLAVLQPDRDSGLVFVSINWHDPSLASNWVNQLVADTNNYIKLSAVEEATNAIAYLRSQLETTPLVEMQRVFFQLIESQIRITMLADVRDEYVFRVIDPAVVPDQITAPNRAMICVIGTLIGGLVALLLVFIRRAFRDSSLSNDRRWSFKTSLAKP</sequence>
<feature type="transmembrane region" description="Helical" evidence="6">
    <location>
        <begin position="279"/>
        <end position="300"/>
    </location>
</feature>
<keyword evidence="2" id="KW-1003">Cell membrane</keyword>
<keyword evidence="3 6" id="KW-0812">Transmembrane</keyword>
<evidence type="ECO:0000256" key="4">
    <source>
        <dbReference type="ARBA" id="ARBA00022989"/>
    </source>
</evidence>
<dbReference type="Proteomes" id="UP000218327">
    <property type="component" value="Unassembled WGS sequence"/>
</dbReference>
<evidence type="ECO:0000259" key="7">
    <source>
        <dbReference type="Pfam" id="PF02706"/>
    </source>
</evidence>
<evidence type="ECO:0000313" key="10">
    <source>
        <dbReference type="Proteomes" id="UP000218327"/>
    </source>
</evidence>
<dbReference type="Pfam" id="PF02706">
    <property type="entry name" value="Wzz"/>
    <property type="match status" value="1"/>
</dbReference>
<feature type="transmembrane region" description="Helical" evidence="6">
    <location>
        <begin position="33"/>
        <end position="51"/>
    </location>
</feature>
<comment type="caution">
    <text evidence="9">The sequence shown here is derived from an EMBL/GenBank/DDBJ whole genome shotgun (WGS) entry which is preliminary data.</text>
</comment>
<dbReference type="InterPro" id="IPR003856">
    <property type="entry name" value="LPS_length_determ_N"/>
</dbReference>